<dbReference type="AlphaFoldDB" id="A0A0E9VGZ7"/>
<organism evidence="1">
    <name type="scientific">Anguilla anguilla</name>
    <name type="common">European freshwater eel</name>
    <name type="synonym">Muraena anguilla</name>
    <dbReference type="NCBI Taxonomy" id="7936"/>
    <lineage>
        <taxon>Eukaryota</taxon>
        <taxon>Metazoa</taxon>
        <taxon>Chordata</taxon>
        <taxon>Craniata</taxon>
        <taxon>Vertebrata</taxon>
        <taxon>Euteleostomi</taxon>
        <taxon>Actinopterygii</taxon>
        <taxon>Neopterygii</taxon>
        <taxon>Teleostei</taxon>
        <taxon>Anguilliformes</taxon>
        <taxon>Anguillidae</taxon>
        <taxon>Anguilla</taxon>
    </lineage>
</organism>
<proteinExistence type="predicted"/>
<dbReference type="EMBL" id="GBXM01031311">
    <property type="protein sequence ID" value="JAH77266.1"/>
    <property type="molecule type" value="Transcribed_RNA"/>
</dbReference>
<sequence>MCGWNFLFFHNRVFILNNKYLLRLFGEQPHHNVNAQPDLYLTVTQCGS</sequence>
<accession>A0A0E9VGZ7</accession>
<name>A0A0E9VGZ7_ANGAN</name>
<reference evidence="1" key="1">
    <citation type="submission" date="2014-11" db="EMBL/GenBank/DDBJ databases">
        <authorList>
            <person name="Amaro Gonzalez C."/>
        </authorList>
    </citation>
    <scope>NUCLEOTIDE SEQUENCE</scope>
</reference>
<evidence type="ECO:0000313" key="1">
    <source>
        <dbReference type="EMBL" id="JAH77266.1"/>
    </source>
</evidence>
<protein>
    <submittedName>
        <fullName evidence="1">Uncharacterized protein</fullName>
    </submittedName>
</protein>
<reference evidence="1" key="2">
    <citation type="journal article" date="2015" name="Fish Shellfish Immunol.">
        <title>Early steps in the European eel (Anguilla anguilla)-Vibrio vulnificus interaction in the gills: Role of the RtxA13 toxin.</title>
        <authorList>
            <person name="Callol A."/>
            <person name="Pajuelo D."/>
            <person name="Ebbesson L."/>
            <person name="Teles M."/>
            <person name="MacKenzie S."/>
            <person name="Amaro C."/>
        </authorList>
    </citation>
    <scope>NUCLEOTIDE SEQUENCE</scope>
</reference>